<accession>A0A9X1C8V9</accession>
<evidence type="ECO:0000313" key="2">
    <source>
        <dbReference type="EMBL" id="MBP1839148.1"/>
    </source>
</evidence>
<dbReference type="AlphaFoldDB" id="A0A9X1C8V9"/>
<keyword evidence="1" id="KW-0472">Membrane</keyword>
<gene>
    <name evidence="2" type="ORF">J2Z56_001054</name>
    <name evidence="3" type="ORF">J2Z57_000347</name>
</gene>
<keyword evidence="5" id="KW-1185">Reference proteome</keyword>
<dbReference type="EMBL" id="JAUSUU010000001">
    <property type="protein sequence ID" value="MDQ0333925.1"/>
    <property type="molecule type" value="Genomic_DNA"/>
</dbReference>
<evidence type="ECO:0000313" key="5">
    <source>
        <dbReference type="Proteomes" id="UP001231587"/>
    </source>
</evidence>
<dbReference type="Pfam" id="PF14079">
    <property type="entry name" value="DUF4260"/>
    <property type="match status" value="1"/>
</dbReference>
<keyword evidence="1" id="KW-0812">Transmembrane</keyword>
<organism evidence="2 4">
    <name type="scientific">Formosa algae</name>
    <dbReference type="NCBI Taxonomy" id="225843"/>
    <lineage>
        <taxon>Bacteria</taxon>
        <taxon>Pseudomonadati</taxon>
        <taxon>Bacteroidota</taxon>
        <taxon>Flavobacteriia</taxon>
        <taxon>Flavobacteriales</taxon>
        <taxon>Flavobacteriaceae</taxon>
        <taxon>Formosa</taxon>
    </lineage>
</organism>
<feature type="transmembrane region" description="Helical" evidence="1">
    <location>
        <begin position="12"/>
        <end position="30"/>
    </location>
</feature>
<evidence type="ECO:0000256" key="1">
    <source>
        <dbReference type="SAM" id="Phobius"/>
    </source>
</evidence>
<comment type="caution">
    <text evidence="2">The sequence shown here is derived from an EMBL/GenBank/DDBJ whole genome shotgun (WGS) entry which is preliminary data.</text>
</comment>
<dbReference type="Proteomes" id="UP001231587">
    <property type="component" value="Unassembled WGS sequence"/>
</dbReference>
<dbReference type="InterPro" id="IPR025356">
    <property type="entry name" value="DUF4260"/>
</dbReference>
<dbReference type="OrthoDB" id="9813911at2"/>
<evidence type="ECO:0008006" key="6">
    <source>
        <dbReference type="Google" id="ProtNLM"/>
    </source>
</evidence>
<feature type="transmembrane region" description="Helical" evidence="1">
    <location>
        <begin position="63"/>
        <end position="92"/>
    </location>
</feature>
<name>A0A9X1C8V9_9FLAO</name>
<keyword evidence="1" id="KW-1133">Transmembrane helix</keyword>
<reference evidence="2" key="1">
    <citation type="submission" date="2021-03" db="EMBL/GenBank/DDBJ databases">
        <title>Genomic Encyclopedia of Type Strains, Phase IV (KMG-IV): sequencing the most valuable type-strain genomes for metagenomic binning, comparative biology and taxonomic classification.</title>
        <authorList>
            <person name="Goeker M."/>
        </authorList>
    </citation>
    <scope>NUCLEOTIDE SEQUENCE</scope>
    <source>
        <strain evidence="2">DSM 15523</strain>
        <strain evidence="3 5">DSM 16476</strain>
    </source>
</reference>
<proteinExistence type="predicted"/>
<dbReference type="RefSeq" id="WP_057782292.1">
    <property type="nucleotide sequence ID" value="NZ_JAGGJQ010000002.1"/>
</dbReference>
<dbReference type="Proteomes" id="UP001138672">
    <property type="component" value="Unassembled WGS sequence"/>
</dbReference>
<evidence type="ECO:0000313" key="3">
    <source>
        <dbReference type="EMBL" id="MDQ0333925.1"/>
    </source>
</evidence>
<evidence type="ECO:0000313" key="4">
    <source>
        <dbReference type="Proteomes" id="UP001138672"/>
    </source>
</evidence>
<dbReference type="EMBL" id="JAGGJQ010000002">
    <property type="protein sequence ID" value="MBP1839148.1"/>
    <property type="molecule type" value="Genomic_DNA"/>
</dbReference>
<sequence>MKTVLKLEDIALFGISIWLFSLLSFSWWWYLVLFFLPDLGCIGYIFNTKIGALFYNVLHHKGVAILLFSAGSYFTIESLQLAGVVMFGHAAFDRVCGYGLKYNDSFKHTHLGYIGKSSTL</sequence>
<protein>
    <recommendedName>
        <fullName evidence="6">DUF4260 domain-containing protein</fullName>
    </recommendedName>
</protein>